<dbReference type="InterPro" id="IPR005467">
    <property type="entry name" value="His_kinase_dom"/>
</dbReference>
<dbReference type="Gene3D" id="1.10.287.130">
    <property type="match status" value="1"/>
</dbReference>
<dbReference type="EC" id="2.7.13.3" evidence="2"/>
<dbReference type="GO" id="GO:0005524">
    <property type="term" value="F:ATP binding"/>
    <property type="evidence" value="ECO:0007669"/>
    <property type="project" value="UniProtKB-KW"/>
</dbReference>
<organism evidence="11 12">
    <name type="scientific">Cohnella nanjingensis</name>
    <dbReference type="NCBI Taxonomy" id="1387779"/>
    <lineage>
        <taxon>Bacteria</taxon>
        <taxon>Bacillati</taxon>
        <taxon>Bacillota</taxon>
        <taxon>Bacilli</taxon>
        <taxon>Bacillales</taxon>
        <taxon>Paenibacillaceae</taxon>
        <taxon>Cohnella</taxon>
    </lineage>
</organism>
<dbReference type="InterPro" id="IPR004358">
    <property type="entry name" value="Sig_transdc_His_kin-like_C"/>
</dbReference>
<keyword evidence="9" id="KW-0812">Transmembrane</keyword>
<evidence type="ECO:0000256" key="1">
    <source>
        <dbReference type="ARBA" id="ARBA00000085"/>
    </source>
</evidence>
<evidence type="ECO:0000256" key="8">
    <source>
        <dbReference type="ARBA" id="ARBA00023012"/>
    </source>
</evidence>
<protein>
    <recommendedName>
        <fullName evidence="2">histidine kinase</fullName>
        <ecNumber evidence="2">2.7.13.3</ecNumber>
    </recommendedName>
</protein>
<dbReference type="PANTHER" id="PTHR40448">
    <property type="entry name" value="TWO-COMPONENT SENSOR HISTIDINE KINASE"/>
    <property type="match status" value="1"/>
</dbReference>
<dbReference type="PROSITE" id="PS50109">
    <property type="entry name" value="HIS_KIN"/>
    <property type="match status" value="1"/>
</dbReference>
<dbReference type="AlphaFoldDB" id="A0A7X0S0V3"/>
<comment type="catalytic activity">
    <reaction evidence="1">
        <text>ATP + protein L-histidine = ADP + protein N-phospho-L-histidine.</text>
        <dbReference type="EC" id="2.7.13.3"/>
    </reaction>
</comment>
<dbReference type="EMBL" id="JACJVP010000086">
    <property type="protein sequence ID" value="MBB6675604.1"/>
    <property type="molecule type" value="Genomic_DNA"/>
</dbReference>
<keyword evidence="7" id="KW-0067">ATP-binding</keyword>
<gene>
    <name evidence="11" type="ORF">H7C19_33580</name>
</gene>
<dbReference type="Pfam" id="PF02518">
    <property type="entry name" value="HATPase_c"/>
    <property type="match status" value="1"/>
</dbReference>
<feature type="transmembrane region" description="Helical" evidence="9">
    <location>
        <begin position="90"/>
        <end position="112"/>
    </location>
</feature>
<dbReference type="SMART" id="SM00387">
    <property type="entry name" value="HATPase_c"/>
    <property type="match status" value="1"/>
</dbReference>
<sequence length="448" mass="50083">MDFWYFHFRSMIFLSIPQTMIMITLALAFFGVELRPVWKRSAAFACLGSLLTEFHVLSVPVVAGLLIGISVSFACIVLFYLRILGWGRTVLLFLLFTLIGITSDASVVALTSTLYPVHSQVDLIVTNFWDTMSVYLPVLALYLLIALRLNRRPRTLIAQLKRILPEWRRDKTLRVLGLSAFQVILLCALFFLKFDAGPTSKESAQWLIYALLAATIAALFYTLKLLVATREQAVRSTQALYLEDIDRMFTAIRGQRHDFLNHVQIIHSMLQMNNQAELKAYVRELVKETREMSDIVNHSAPALAALIQAKATAAVNRSIDFTYELPVAWDQLSSVKTIDIVKIIGNLVNNAFDEVAAARPPGERQVHAAIRTTPGAIELSVVNCGQPLSDDVRAQLFTAGYTTKRDGHSGLGLAIVQERVKHYNGTIDIRSTAESGTEFLIRLPNRAS</sequence>
<feature type="domain" description="Histidine kinase" evidence="10">
    <location>
        <begin position="264"/>
        <end position="447"/>
    </location>
</feature>
<evidence type="ECO:0000259" key="10">
    <source>
        <dbReference type="PROSITE" id="PS50109"/>
    </source>
</evidence>
<dbReference type="InterPro" id="IPR036890">
    <property type="entry name" value="HATPase_C_sf"/>
</dbReference>
<keyword evidence="9" id="KW-1133">Transmembrane helix</keyword>
<keyword evidence="3" id="KW-0597">Phosphoprotein</keyword>
<keyword evidence="6" id="KW-0418">Kinase</keyword>
<proteinExistence type="predicted"/>
<dbReference type="Pfam" id="PF14689">
    <property type="entry name" value="SPOB_a"/>
    <property type="match status" value="1"/>
</dbReference>
<dbReference type="Gene3D" id="3.30.565.10">
    <property type="entry name" value="Histidine kinase-like ATPase, C-terminal domain"/>
    <property type="match status" value="1"/>
</dbReference>
<dbReference type="PANTHER" id="PTHR40448:SF1">
    <property type="entry name" value="TWO-COMPONENT SENSOR HISTIDINE KINASE"/>
    <property type="match status" value="1"/>
</dbReference>
<dbReference type="InterPro" id="IPR003594">
    <property type="entry name" value="HATPase_dom"/>
</dbReference>
<dbReference type="GO" id="GO:0042802">
    <property type="term" value="F:identical protein binding"/>
    <property type="evidence" value="ECO:0007669"/>
    <property type="project" value="TreeGrafter"/>
</dbReference>
<feature type="transmembrane region" description="Helical" evidence="9">
    <location>
        <begin position="132"/>
        <end position="151"/>
    </location>
</feature>
<feature type="transmembrane region" description="Helical" evidence="9">
    <location>
        <begin position="12"/>
        <end position="32"/>
    </location>
</feature>
<evidence type="ECO:0000313" key="11">
    <source>
        <dbReference type="EMBL" id="MBB6675604.1"/>
    </source>
</evidence>
<feature type="transmembrane region" description="Helical" evidence="9">
    <location>
        <begin position="57"/>
        <end position="81"/>
    </location>
</feature>
<feature type="transmembrane region" description="Helical" evidence="9">
    <location>
        <begin position="172"/>
        <end position="194"/>
    </location>
</feature>
<evidence type="ECO:0000313" key="12">
    <source>
        <dbReference type="Proteomes" id="UP000547209"/>
    </source>
</evidence>
<dbReference type="PRINTS" id="PR00344">
    <property type="entry name" value="BCTRLSENSOR"/>
</dbReference>
<comment type="caution">
    <text evidence="11">The sequence shown here is derived from an EMBL/GenBank/DDBJ whole genome shotgun (WGS) entry which is preliminary data.</text>
</comment>
<evidence type="ECO:0000256" key="9">
    <source>
        <dbReference type="SAM" id="Phobius"/>
    </source>
</evidence>
<evidence type="ECO:0000256" key="3">
    <source>
        <dbReference type="ARBA" id="ARBA00022553"/>
    </source>
</evidence>
<evidence type="ECO:0000256" key="7">
    <source>
        <dbReference type="ARBA" id="ARBA00022840"/>
    </source>
</evidence>
<evidence type="ECO:0000256" key="6">
    <source>
        <dbReference type="ARBA" id="ARBA00022777"/>
    </source>
</evidence>
<keyword evidence="9" id="KW-0472">Membrane</keyword>
<name>A0A7X0S0V3_9BACL</name>
<evidence type="ECO:0000256" key="2">
    <source>
        <dbReference type="ARBA" id="ARBA00012438"/>
    </source>
</evidence>
<evidence type="ECO:0000256" key="4">
    <source>
        <dbReference type="ARBA" id="ARBA00022679"/>
    </source>
</evidence>
<accession>A0A7X0S0V3</accession>
<evidence type="ECO:0000256" key="5">
    <source>
        <dbReference type="ARBA" id="ARBA00022741"/>
    </source>
</evidence>
<dbReference type="Proteomes" id="UP000547209">
    <property type="component" value="Unassembled WGS sequence"/>
</dbReference>
<dbReference type="SUPFAM" id="SSF55874">
    <property type="entry name" value="ATPase domain of HSP90 chaperone/DNA topoisomerase II/histidine kinase"/>
    <property type="match status" value="1"/>
</dbReference>
<keyword evidence="5" id="KW-0547">Nucleotide-binding</keyword>
<dbReference type="InterPro" id="IPR039506">
    <property type="entry name" value="SPOB_a"/>
</dbReference>
<feature type="transmembrane region" description="Helical" evidence="9">
    <location>
        <begin position="206"/>
        <end position="227"/>
    </location>
</feature>
<dbReference type="SUPFAM" id="SSF55890">
    <property type="entry name" value="Sporulation response regulatory protein Spo0B"/>
    <property type="match status" value="1"/>
</dbReference>
<dbReference type="GO" id="GO:0000155">
    <property type="term" value="F:phosphorelay sensor kinase activity"/>
    <property type="evidence" value="ECO:0007669"/>
    <property type="project" value="InterPro"/>
</dbReference>
<dbReference type="InterPro" id="IPR016120">
    <property type="entry name" value="Sig_transdc_His_kin_SpoOB"/>
</dbReference>
<keyword evidence="8" id="KW-0902">Two-component regulatory system</keyword>
<keyword evidence="12" id="KW-1185">Reference proteome</keyword>
<reference evidence="11 12" key="1">
    <citation type="submission" date="2020-08" db="EMBL/GenBank/DDBJ databases">
        <title>Cohnella phylogeny.</title>
        <authorList>
            <person name="Dunlap C."/>
        </authorList>
    </citation>
    <scope>NUCLEOTIDE SEQUENCE [LARGE SCALE GENOMIC DNA]</scope>
    <source>
        <strain evidence="11 12">DSM 28246</strain>
    </source>
</reference>
<keyword evidence="4" id="KW-0808">Transferase</keyword>